<proteinExistence type="predicted"/>
<organism evidence="1">
    <name type="scientific">hydrothermal vent metagenome</name>
    <dbReference type="NCBI Taxonomy" id="652676"/>
    <lineage>
        <taxon>unclassified sequences</taxon>
        <taxon>metagenomes</taxon>
        <taxon>ecological metagenomes</taxon>
    </lineage>
</organism>
<protein>
    <submittedName>
        <fullName evidence="1">Uncharacterized protein</fullName>
    </submittedName>
</protein>
<dbReference type="AlphaFoldDB" id="A0A3B1C1L4"/>
<sequence length="117" mass="13367">MPGKGNLRAVEPHPAWVKFFSYAQSVKDGLISRLVIQDSIPIFMEQAVENINLSADDMKKWARMLERKPGHFNDYSPEWTKLVRIARDLAYCEFLDLKISDGVPVSIGKLVNKEKFA</sequence>
<evidence type="ECO:0000313" key="1">
    <source>
        <dbReference type="EMBL" id="VAX18493.1"/>
    </source>
</evidence>
<reference evidence="1" key="1">
    <citation type="submission" date="2018-06" db="EMBL/GenBank/DDBJ databases">
        <authorList>
            <person name="Zhirakovskaya E."/>
        </authorList>
    </citation>
    <scope>NUCLEOTIDE SEQUENCE</scope>
</reference>
<name>A0A3B1C1L4_9ZZZZ</name>
<dbReference type="EMBL" id="UOGA01000125">
    <property type="protein sequence ID" value="VAX18493.1"/>
    <property type="molecule type" value="Genomic_DNA"/>
</dbReference>
<accession>A0A3B1C1L4</accession>
<gene>
    <name evidence="1" type="ORF">MNBD_NITROSPINAE04-48</name>
</gene>